<dbReference type="GO" id="GO:0009088">
    <property type="term" value="P:threonine biosynthetic process"/>
    <property type="evidence" value="ECO:0007669"/>
    <property type="project" value="UniProtKB-UniRule"/>
</dbReference>
<gene>
    <name evidence="8" type="primary">thrB</name>
    <name evidence="11" type="ORF">PGB34_09535</name>
</gene>
<comment type="catalytic activity">
    <reaction evidence="8">
        <text>L-homoserine + ATP = O-phospho-L-homoserine + ADP + H(+)</text>
        <dbReference type="Rhea" id="RHEA:13985"/>
        <dbReference type="ChEBI" id="CHEBI:15378"/>
        <dbReference type="ChEBI" id="CHEBI:30616"/>
        <dbReference type="ChEBI" id="CHEBI:57476"/>
        <dbReference type="ChEBI" id="CHEBI:57590"/>
        <dbReference type="ChEBI" id="CHEBI:456216"/>
        <dbReference type="EC" id="2.7.1.39"/>
    </reaction>
</comment>
<dbReference type="AlphaFoldDB" id="A0AAE3N6Q9"/>
<dbReference type="InterPro" id="IPR050249">
    <property type="entry name" value="Pseudomonas-type_ThrB"/>
</dbReference>
<protein>
    <recommendedName>
        <fullName evidence="8 9">Homoserine kinase</fullName>
        <shortName evidence="8">HK</shortName>
        <shortName evidence="8">HSK</shortName>
        <ecNumber evidence="8 9">2.7.1.39</ecNumber>
    </recommendedName>
</protein>
<dbReference type="GO" id="GO:0004413">
    <property type="term" value="F:homoserine kinase activity"/>
    <property type="evidence" value="ECO:0007669"/>
    <property type="project" value="UniProtKB-UniRule"/>
</dbReference>
<evidence type="ECO:0000313" key="11">
    <source>
        <dbReference type="EMBL" id="MDA7416605.1"/>
    </source>
</evidence>
<evidence type="ECO:0000313" key="12">
    <source>
        <dbReference type="Proteomes" id="UP001212602"/>
    </source>
</evidence>
<accession>A0AAE3N6Q9</accession>
<dbReference type="EC" id="2.7.1.39" evidence="8 9"/>
<dbReference type="RefSeq" id="WP_271427844.1">
    <property type="nucleotide sequence ID" value="NZ_JAQIPB010000003.1"/>
</dbReference>
<keyword evidence="12" id="KW-1185">Reference proteome</keyword>
<dbReference type="Gene3D" id="3.30.200.20">
    <property type="entry name" value="Phosphorylase Kinase, domain 1"/>
    <property type="match status" value="1"/>
</dbReference>
<evidence type="ECO:0000256" key="3">
    <source>
        <dbReference type="ARBA" id="ARBA00022697"/>
    </source>
</evidence>
<keyword evidence="2 8" id="KW-0808">Transferase</keyword>
<evidence type="ECO:0000256" key="6">
    <source>
        <dbReference type="ARBA" id="ARBA00022840"/>
    </source>
</evidence>
<dbReference type="SUPFAM" id="SSF56112">
    <property type="entry name" value="Protein kinase-like (PK-like)"/>
    <property type="match status" value="1"/>
</dbReference>
<evidence type="ECO:0000259" key="10">
    <source>
        <dbReference type="Pfam" id="PF01636"/>
    </source>
</evidence>
<dbReference type="PANTHER" id="PTHR21064:SF6">
    <property type="entry name" value="AMINOGLYCOSIDE PHOSPHOTRANSFERASE DOMAIN-CONTAINING PROTEIN"/>
    <property type="match status" value="1"/>
</dbReference>
<dbReference type="EMBL" id="JAQIPB010000003">
    <property type="protein sequence ID" value="MDA7416605.1"/>
    <property type="molecule type" value="Genomic_DNA"/>
</dbReference>
<dbReference type="CDD" id="cd05153">
    <property type="entry name" value="HomoserineK_II"/>
    <property type="match status" value="1"/>
</dbReference>
<dbReference type="Proteomes" id="UP001212602">
    <property type="component" value="Unassembled WGS sequence"/>
</dbReference>
<sequence>MAVFTEVGFAEADALVQRLGLGALQSLRGIEGGIENTNYFATTDQGDYVLTLFERLSFAQLPYYLELMRHLAERGLPVPAPVADPAALPGAAAHPLEQSASAPCPLLHTVAGKPAAVVQKLSGRSELAPTAAHCTALGTLLARMHLAGRDFPRIQPNLRGLPWWNETVPVVLPYLDAHQAALLAGELAYQNHLAESAAYQALPRGPVHADLFRDNAMFEPPRSEGEAPQLTGVFDFYFAGTDTWLFDLAVCLNDWAIDLPTGEPDAARTDALLGAYEAVRPLGAAERALLPGLLRAAALRFWISRLWDFHLPREASMLKAHDPAHFERVLRHRASMPAPRIAPAAPLVAAEPAATA</sequence>
<dbReference type="InterPro" id="IPR005280">
    <property type="entry name" value="Homoserine_kinase_II"/>
</dbReference>
<dbReference type="NCBIfam" id="TIGR00938">
    <property type="entry name" value="thrB_alt"/>
    <property type="match status" value="1"/>
</dbReference>
<dbReference type="InterPro" id="IPR011009">
    <property type="entry name" value="Kinase-like_dom_sf"/>
</dbReference>
<evidence type="ECO:0000256" key="4">
    <source>
        <dbReference type="ARBA" id="ARBA00022741"/>
    </source>
</evidence>
<evidence type="ECO:0000256" key="5">
    <source>
        <dbReference type="ARBA" id="ARBA00022777"/>
    </source>
</evidence>
<evidence type="ECO:0000256" key="7">
    <source>
        <dbReference type="ARBA" id="ARBA00038240"/>
    </source>
</evidence>
<feature type="domain" description="Aminoglycoside phosphotransferase" evidence="10">
    <location>
        <begin position="27"/>
        <end position="282"/>
    </location>
</feature>
<evidence type="ECO:0000256" key="9">
    <source>
        <dbReference type="NCBIfam" id="TIGR00938"/>
    </source>
</evidence>
<evidence type="ECO:0000256" key="8">
    <source>
        <dbReference type="HAMAP-Rule" id="MF_00301"/>
    </source>
</evidence>
<comment type="pathway">
    <text evidence="8">Amino-acid biosynthesis; L-threonine biosynthesis; L-threonine from L-aspartate: step 4/5.</text>
</comment>
<name>A0AAE3N6Q9_9BURK</name>
<dbReference type="Pfam" id="PF01636">
    <property type="entry name" value="APH"/>
    <property type="match status" value="1"/>
</dbReference>
<comment type="similarity">
    <text evidence="7 8">Belongs to the pseudomonas-type ThrB family.</text>
</comment>
<keyword evidence="3 8" id="KW-0791">Threonine biosynthesis</keyword>
<keyword evidence="6 8" id="KW-0067">ATP-binding</keyword>
<dbReference type="PANTHER" id="PTHR21064">
    <property type="entry name" value="AMINOGLYCOSIDE PHOSPHOTRANSFERASE DOMAIN-CONTAINING PROTEIN-RELATED"/>
    <property type="match status" value="1"/>
</dbReference>
<reference evidence="11" key="1">
    <citation type="submission" date="2023-01" db="EMBL/GenBank/DDBJ databases">
        <title>Xenophilus mangrovi sp. nov., isolated from soil of Mangrove nature reserve.</title>
        <authorList>
            <person name="Xu S."/>
            <person name="Liu Z."/>
            <person name="Xu Y."/>
        </authorList>
    </citation>
    <scope>NUCLEOTIDE SEQUENCE</scope>
    <source>
        <strain evidence="11">YW8</strain>
    </source>
</reference>
<proteinExistence type="inferred from homology"/>
<evidence type="ECO:0000256" key="2">
    <source>
        <dbReference type="ARBA" id="ARBA00022679"/>
    </source>
</evidence>
<dbReference type="NCBIfam" id="NF003558">
    <property type="entry name" value="PRK05231.1"/>
    <property type="match status" value="1"/>
</dbReference>
<keyword evidence="4 8" id="KW-0547">Nucleotide-binding</keyword>
<dbReference type="InterPro" id="IPR002575">
    <property type="entry name" value="Aminoglycoside_PTrfase"/>
</dbReference>
<dbReference type="HAMAP" id="MF_00301">
    <property type="entry name" value="Homoser_kinase_2"/>
    <property type="match status" value="1"/>
</dbReference>
<comment type="caution">
    <text evidence="11">The sequence shown here is derived from an EMBL/GenBank/DDBJ whole genome shotgun (WGS) entry which is preliminary data.</text>
</comment>
<keyword evidence="1 8" id="KW-0028">Amino-acid biosynthesis</keyword>
<dbReference type="Gene3D" id="3.90.1200.10">
    <property type="match status" value="1"/>
</dbReference>
<dbReference type="GO" id="GO:0005524">
    <property type="term" value="F:ATP binding"/>
    <property type="evidence" value="ECO:0007669"/>
    <property type="project" value="UniProtKB-KW"/>
</dbReference>
<organism evidence="11 12">
    <name type="scientific">Xenophilus arseniciresistens</name>
    <dbReference type="NCBI Taxonomy" id="1283306"/>
    <lineage>
        <taxon>Bacteria</taxon>
        <taxon>Pseudomonadati</taxon>
        <taxon>Pseudomonadota</taxon>
        <taxon>Betaproteobacteria</taxon>
        <taxon>Burkholderiales</taxon>
        <taxon>Comamonadaceae</taxon>
        <taxon>Xenophilus</taxon>
    </lineage>
</organism>
<evidence type="ECO:0000256" key="1">
    <source>
        <dbReference type="ARBA" id="ARBA00022605"/>
    </source>
</evidence>
<keyword evidence="5 8" id="KW-0418">Kinase</keyword>